<protein>
    <recommendedName>
        <fullName evidence="3">Replication termination factor 2</fullName>
    </recommendedName>
</protein>
<evidence type="ECO:0000313" key="1">
    <source>
        <dbReference type="EMBL" id="KPA84545.1"/>
    </source>
</evidence>
<sequence>MGGDGQALANKRSLLQKSRVYVTAAEAAELEATDLKEKQTAKARNVERWRHCALSLGSLEFPVAFDAEGNVFSKQSVVDYLRRQKEAAASGATEKSQILNIKKLSDVREVSNDTGDSDTVCCPVTGFATSSGMHTFVGFWGCGHVVCSSTLPKWSDNDSQLDIECPFCGQKSFYVRLVLDSEGDAQMQSAFLRSHLKKHRKRGREE</sequence>
<dbReference type="GO" id="GO:0006274">
    <property type="term" value="P:DNA replication termination"/>
    <property type="evidence" value="ECO:0007669"/>
    <property type="project" value="TreeGrafter"/>
</dbReference>
<dbReference type="GO" id="GO:0005634">
    <property type="term" value="C:nucleus"/>
    <property type="evidence" value="ECO:0007669"/>
    <property type="project" value="TreeGrafter"/>
</dbReference>
<dbReference type="EMBL" id="LGTL01000002">
    <property type="protein sequence ID" value="KPA84545.1"/>
    <property type="molecule type" value="Genomic_DNA"/>
</dbReference>
<dbReference type="OMA" id="NVERWRH"/>
<comment type="caution">
    <text evidence="1">The sequence shown here is derived from an EMBL/GenBank/DDBJ whole genome shotgun (WGS) entry which is preliminary data.</text>
</comment>
<keyword evidence="2" id="KW-1185">Reference proteome</keyword>
<dbReference type="OrthoDB" id="247013at2759"/>
<dbReference type="AlphaFoldDB" id="A0A0N0DYU0"/>
<gene>
    <name evidence="1" type="ORF">ABB37_01082</name>
</gene>
<reference evidence="1 2" key="1">
    <citation type="submission" date="2015-07" db="EMBL/GenBank/DDBJ databases">
        <title>High-quality genome of monoxenous trypanosomatid Leptomonas pyrrhocoris.</title>
        <authorList>
            <person name="Flegontov P."/>
            <person name="Butenko A."/>
            <person name="Firsov S."/>
            <person name="Vlcek C."/>
            <person name="Logacheva M.D."/>
            <person name="Field M."/>
            <person name="Filatov D."/>
            <person name="Flegontova O."/>
            <person name="Gerasimov E."/>
            <person name="Jackson A.P."/>
            <person name="Kelly S."/>
            <person name="Opperdoes F."/>
            <person name="O'Reilly A."/>
            <person name="Votypka J."/>
            <person name="Yurchenko V."/>
            <person name="Lukes J."/>
        </authorList>
    </citation>
    <scope>NUCLEOTIDE SEQUENCE [LARGE SCALE GENOMIC DNA]</scope>
    <source>
        <strain evidence="1">H10</strain>
    </source>
</reference>
<organism evidence="1 2">
    <name type="scientific">Leptomonas pyrrhocoris</name>
    <name type="common">Firebug parasite</name>
    <dbReference type="NCBI Taxonomy" id="157538"/>
    <lineage>
        <taxon>Eukaryota</taxon>
        <taxon>Discoba</taxon>
        <taxon>Euglenozoa</taxon>
        <taxon>Kinetoplastea</taxon>
        <taxon>Metakinetoplastina</taxon>
        <taxon>Trypanosomatida</taxon>
        <taxon>Trypanosomatidae</taxon>
        <taxon>Leishmaniinae</taxon>
        <taxon>Leptomonas</taxon>
    </lineage>
</organism>
<name>A0A0N0DYU0_LEPPY</name>
<dbReference type="RefSeq" id="XP_015662984.1">
    <property type="nucleotide sequence ID" value="XM_015797464.1"/>
</dbReference>
<proteinExistence type="predicted"/>
<dbReference type="SUPFAM" id="SSF57850">
    <property type="entry name" value="RING/U-box"/>
    <property type="match status" value="1"/>
</dbReference>
<dbReference type="GeneID" id="26901377"/>
<dbReference type="PANTHER" id="PTHR12775">
    <property type="entry name" value="PROTEIN C20ORF43 HOMOLOG"/>
    <property type="match status" value="1"/>
</dbReference>
<dbReference type="Proteomes" id="UP000037923">
    <property type="component" value="Unassembled WGS sequence"/>
</dbReference>
<dbReference type="PANTHER" id="PTHR12775:SF0">
    <property type="entry name" value="REPLICATION TERMINATION FACTOR 2"/>
    <property type="match status" value="1"/>
</dbReference>
<dbReference type="InterPro" id="IPR006735">
    <property type="entry name" value="Rtf2"/>
</dbReference>
<dbReference type="VEuPathDB" id="TriTrypDB:LpyrH10_02_0560"/>
<dbReference type="Pfam" id="PF04641">
    <property type="entry name" value="Rtf2"/>
    <property type="match status" value="1"/>
</dbReference>
<evidence type="ECO:0000313" key="2">
    <source>
        <dbReference type="Proteomes" id="UP000037923"/>
    </source>
</evidence>
<accession>A0A0N0DYU0</accession>
<evidence type="ECO:0008006" key="3">
    <source>
        <dbReference type="Google" id="ProtNLM"/>
    </source>
</evidence>